<comment type="caution">
    <text evidence="1">The sequence shown here is derived from an EMBL/GenBank/DDBJ whole genome shotgun (WGS) entry which is preliminary data.</text>
</comment>
<sequence length="96" mass="10816">MVCIATVSLELYNCRRANARMVIIVLQIDWIMRKNAVNNTDSDFCGNNSKEDIESQEQPYGAGGLFTTRVRQQKTQMFRISSVMIGNITSSTKYSG</sequence>
<gene>
    <name evidence="1" type="ORF">DPMN_186703</name>
</gene>
<reference evidence="1" key="1">
    <citation type="journal article" date="2019" name="bioRxiv">
        <title>The Genome of the Zebra Mussel, Dreissena polymorpha: A Resource for Invasive Species Research.</title>
        <authorList>
            <person name="McCartney M.A."/>
            <person name="Auch B."/>
            <person name="Kono T."/>
            <person name="Mallez S."/>
            <person name="Zhang Y."/>
            <person name="Obille A."/>
            <person name="Becker A."/>
            <person name="Abrahante J.E."/>
            <person name="Garbe J."/>
            <person name="Badalamenti J.P."/>
            <person name="Herman A."/>
            <person name="Mangelson H."/>
            <person name="Liachko I."/>
            <person name="Sullivan S."/>
            <person name="Sone E.D."/>
            <person name="Koren S."/>
            <person name="Silverstein K.A.T."/>
            <person name="Beckman K.B."/>
            <person name="Gohl D.M."/>
        </authorList>
    </citation>
    <scope>NUCLEOTIDE SEQUENCE</scope>
    <source>
        <strain evidence="1">Duluth1</strain>
        <tissue evidence="1">Whole animal</tissue>
    </source>
</reference>
<proteinExistence type="predicted"/>
<accession>A0A9D4I9L5</accession>
<keyword evidence="2" id="KW-1185">Reference proteome</keyword>
<protein>
    <submittedName>
        <fullName evidence="1">Uncharacterized protein</fullName>
    </submittedName>
</protein>
<evidence type="ECO:0000313" key="1">
    <source>
        <dbReference type="EMBL" id="KAH3752093.1"/>
    </source>
</evidence>
<dbReference type="Proteomes" id="UP000828390">
    <property type="component" value="Unassembled WGS sequence"/>
</dbReference>
<organism evidence="1 2">
    <name type="scientific">Dreissena polymorpha</name>
    <name type="common">Zebra mussel</name>
    <name type="synonym">Mytilus polymorpha</name>
    <dbReference type="NCBI Taxonomy" id="45954"/>
    <lineage>
        <taxon>Eukaryota</taxon>
        <taxon>Metazoa</taxon>
        <taxon>Spiralia</taxon>
        <taxon>Lophotrochozoa</taxon>
        <taxon>Mollusca</taxon>
        <taxon>Bivalvia</taxon>
        <taxon>Autobranchia</taxon>
        <taxon>Heteroconchia</taxon>
        <taxon>Euheterodonta</taxon>
        <taxon>Imparidentia</taxon>
        <taxon>Neoheterodontei</taxon>
        <taxon>Myida</taxon>
        <taxon>Dreissenoidea</taxon>
        <taxon>Dreissenidae</taxon>
        <taxon>Dreissena</taxon>
    </lineage>
</organism>
<name>A0A9D4I9L5_DREPO</name>
<reference evidence="1" key="2">
    <citation type="submission" date="2020-11" db="EMBL/GenBank/DDBJ databases">
        <authorList>
            <person name="McCartney M.A."/>
            <person name="Auch B."/>
            <person name="Kono T."/>
            <person name="Mallez S."/>
            <person name="Becker A."/>
            <person name="Gohl D.M."/>
            <person name="Silverstein K.A.T."/>
            <person name="Koren S."/>
            <person name="Bechman K.B."/>
            <person name="Herman A."/>
            <person name="Abrahante J.E."/>
            <person name="Garbe J."/>
        </authorList>
    </citation>
    <scope>NUCLEOTIDE SEQUENCE</scope>
    <source>
        <strain evidence="1">Duluth1</strain>
        <tissue evidence="1">Whole animal</tissue>
    </source>
</reference>
<dbReference type="EMBL" id="JAIWYP010000010">
    <property type="protein sequence ID" value="KAH3752093.1"/>
    <property type="molecule type" value="Genomic_DNA"/>
</dbReference>
<evidence type="ECO:0000313" key="2">
    <source>
        <dbReference type="Proteomes" id="UP000828390"/>
    </source>
</evidence>
<dbReference type="AlphaFoldDB" id="A0A9D4I9L5"/>